<gene>
    <name evidence="1" type="ORF">PTXU04_00058</name>
</gene>
<dbReference type="Proteomes" id="UP000307461">
    <property type="component" value="Segment"/>
</dbReference>
<accession>A0A482MU09</accession>
<evidence type="ECO:0000313" key="1">
    <source>
        <dbReference type="EMBL" id="QBQ76672.1"/>
    </source>
</evidence>
<reference evidence="1 2" key="1">
    <citation type="submission" date="2019-01" db="EMBL/GenBank/DDBJ databases">
        <title>Still something new to discover - new insights into E. coli phage diversity and taxonomy.</title>
        <authorList>
            <person name="Korf I.H.E."/>
            <person name="Adriaennsens E."/>
            <person name="Dreiseikelmann B."/>
            <person name="Kropinski A."/>
            <person name="Nimtz M."/>
            <person name="Meier-Kolthoff J.P."/>
            <person name="Rohde M."/>
            <person name="van Raaij M."/>
            <person name="Wittmann J."/>
        </authorList>
    </citation>
    <scope>NUCLEOTIDE SEQUENCE [LARGE SCALE GENOMIC DNA]</scope>
</reference>
<evidence type="ECO:0000313" key="2">
    <source>
        <dbReference type="Proteomes" id="UP000307461"/>
    </source>
</evidence>
<keyword evidence="2" id="KW-1185">Reference proteome</keyword>
<sequence length="79" mass="8854">MKTVNYYGHDVDVPDNATHLAADSDGTVYAFVGEPKLRNFIWWPEDGLLSGIGTCFDTDCPQLELPPGEWRDSLKEIKP</sequence>
<protein>
    <submittedName>
        <fullName evidence="1">Uncharacterized protein</fullName>
    </submittedName>
</protein>
<proteinExistence type="predicted"/>
<organism evidence="1 2">
    <name type="scientific">Escherichia phage PTXU04</name>
    <dbReference type="NCBI Taxonomy" id="2508206"/>
    <lineage>
        <taxon>Viruses</taxon>
        <taxon>Duplodnaviria</taxon>
        <taxon>Heunggongvirae</taxon>
        <taxon>Uroviricota</taxon>
        <taxon>Caudoviricetes</taxon>
        <taxon>Xuquatrovirus</taxon>
        <taxon>Xuquatrovirus PTXU04</taxon>
    </lineage>
</organism>
<name>A0A482MU09_9CAUD</name>
<dbReference type="EMBL" id="MK373772">
    <property type="protein sequence ID" value="QBQ76672.1"/>
    <property type="molecule type" value="Genomic_DNA"/>
</dbReference>